<dbReference type="Pfam" id="PF06271">
    <property type="entry name" value="RDD"/>
    <property type="match status" value="1"/>
</dbReference>
<reference evidence="9" key="1">
    <citation type="journal article" date="2019" name="Int. J. Syst. Evol. Microbiol.">
        <title>The Global Catalogue of Microorganisms (GCM) 10K type strain sequencing project: providing services to taxonomists for standard genome sequencing and annotation.</title>
        <authorList>
            <consortium name="The Broad Institute Genomics Platform"/>
            <consortium name="The Broad Institute Genome Sequencing Center for Infectious Disease"/>
            <person name="Wu L."/>
            <person name="Ma J."/>
        </authorList>
    </citation>
    <scope>NUCLEOTIDE SEQUENCE [LARGE SCALE GENOMIC DNA]</scope>
    <source>
        <strain evidence="9">ICMP 6774ER</strain>
    </source>
</reference>
<sequence>MSSKEQRPRWTQTWLGGVRSAGVDLGYPGERLGLPEEGSGSVARFGRRIGALVIDWLICTWAIAQALLRINPAESPWVPVAIFAVQYLLLVGFLGQTFGHRLLGIRVAAMDGGRPRWFPVLVRTILLCLAVPAVIFDRDQRGVHDRVSNTVVVRM</sequence>
<keyword evidence="5 6" id="KW-0472">Membrane</keyword>
<feature type="transmembrane region" description="Helical" evidence="6">
    <location>
        <begin position="116"/>
        <end position="136"/>
    </location>
</feature>
<dbReference type="RefSeq" id="WP_379579721.1">
    <property type="nucleotide sequence ID" value="NZ_JBHUFV010000061.1"/>
</dbReference>
<organism evidence="8 9">
    <name type="scientific">Nonomuraea mangrovi</name>
    <dbReference type="NCBI Taxonomy" id="2316207"/>
    <lineage>
        <taxon>Bacteria</taxon>
        <taxon>Bacillati</taxon>
        <taxon>Actinomycetota</taxon>
        <taxon>Actinomycetes</taxon>
        <taxon>Streptosporangiales</taxon>
        <taxon>Streptosporangiaceae</taxon>
        <taxon>Nonomuraea</taxon>
    </lineage>
</organism>
<evidence type="ECO:0000313" key="9">
    <source>
        <dbReference type="Proteomes" id="UP001597368"/>
    </source>
</evidence>
<gene>
    <name evidence="8" type="ORF">ACFSKW_41785</name>
</gene>
<dbReference type="InterPro" id="IPR016795">
    <property type="entry name" value="UCP021697"/>
</dbReference>
<evidence type="ECO:0000256" key="4">
    <source>
        <dbReference type="ARBA" id="ARBA00022989"/>
    </source>
</evidence>
<dbReference type="EMBL" id="JBHUFV010000061">
    <property type="protein sequence ID" value="MFD1938026.1"/>
    <property type="molecule type" value="Genomic_DNA"/>
</dbReference>
<keyword evidence="2" id="KW-1003">Cell membrane</keyword>
<keyword evidence="9" id="KW-1185">Reference proteome</keyword>
<evidence type="ECO:0000256" key="6">
    <source>
        <dbReference type="SAM" id="Phobius"/>
    </source>
</evidence>
<name>A0ABW4T8E8_9ACTN</name>
<proteinExistence type="predicted"/>
<comment type="caution">
    <text evidence="8">The sequence shown here is derived from an EMBL/GenBank/DDBJ whole genome shotgun (WGS) entry which is preliminary data.</text>
</comment>
<evidence type="ECO:0000256" key="5">
    <source>
        <dbReference type="ARBA" id="ARBA00023136"/>
    </source>
</evidence>
<keyword evidence="3 6" id="KW-0812">Transmembrane</keyword>
<dbReference type="PANTHER" id="PTHR36115">
    <property type="entry name" value="PROLINE-RICH ANTIGEN HOMOLOG-RELATED"/>
    <property type="match status" value="1"/>
</dbReference>
<protein>
    <submittedName>
        <fullName evidence="8">RDD family protein</fullName>
    </submittedName>
</protein>
<feature type="transmembrane region" description="Helical" evidence="6">
    <location>
        <begin position="76"/>
        <end position="95"/>
    </location>
</feature>
<dbReference type="PANTHER" id="PTHR36115:SF6">
    <property type="entry name" value="PROLINE-RICH ANTIGEN HOMOLOG"/>
    <property type="match status" value="1"/>
</dbReference>
<comment type="subcellular location">
    <subcellularLocation>
        <location evidence="1">Cell membrane</location>
        <topology evidence="1">Multi-pass membrane protein</topology>
    </subcellularLocation>
</comment>
<evidence type="ECO:0000256" key="2">
    <source>
        <dbReference type="ARBA" id="ARBA00022475"/>
    </source>
</evidence>
<evidence type="ECO:0000313" key="8">
    <source>
        <dbReference type="EMBL" id="MFD1938026.1"/>
    </source>
</evidence>
<dbReference type="Proteomes" id="UP001597368">
    <property type="component" value="Unassembled WGS sequence"/>
</dbReference>
<feature type="domain" description="RDD" evidence="7">
    <location>
        <begin position="42"/>
        <end position="149"/>
    </location>
</feature>
<accession>A0ABW4T8E8</accession>
<dbReference type="InterPro" id="IPR051791">
    <property type="entry name" value="Pra-immunoreactive"/>
</dbReference>
<dbReference type="PIRSF" id="PIRSF021697">
    <property type="entry name" value="UCP021697"/>
    <property type="match status" value="1"/>
</dbReference>
<evidence type="ECO:0000256" key="1">
    <source>
        <dbReference type="ARBA" id="ARBA00004651"/>
    </source>
</evidence>
<evidence type="ECO:0000256" key="3">
    <source>
        <dbReference type="ARBA" id="ARBA00022692"/>
    </source>
</evidence>
<evidence type="ECO:0000259" key="7">
    <source>
        <dbReference type="Pfam" id="PF06271"/>
    </source>
</evidence>
<keyword evidence="4 6" id="KW-1133">Transmembrane helix</keyword>
<feature type="transmembrane region" description="Helical" evidence="6">
    <location>
        <begin position="49"/>
        <end position="70"/>
    </location>
</feature>
<dbReference type="InterPro" id="IPR010432">
    <property type="entry name" value="RDD"/>
</dbReference>